<dbReference type="PANTHER" id="PTHR32060">
    <property type="entry name" value="TAIL-SPECIFIC PROTEASE"/>
    <property type="match status" value="1"/>
</dbReference>
<dbReference type="Pfam" id="PF03572">
    <property type="entry name" value="Peptidase_S41"/>
    <property type="match status" value="1"/>
</dbReference>
<feature type="domain" description="Tail specific protease" evidence="1">
    <location>
        <begin position="230"/>
        <end position="426"/>
    </location>
</feature>
<sequence length="468" mass="53015">PAKEPNHQSYAKLIPPEKLKEDLDFLFKTIEEVHPNMYAYTPKEEFSPLRDELYCQINRPMTRLEFYKLVAPVVASLKSGHTHIQPFPQELKEYKEKGGYVFPLGLRLEMPRVIISRNYSSIELPLGATLLKVNGRPAFEIFQKFARLIPAENKNSNPAIIERPEILGWLLYLEYGPVKLWDVEIKTADGAVHNYSIKSVSLVKIEATPSKANSEKERNRYKYIPRCNAALLEINSFGGDPRKFKGFLKRSFQKIQTQKITHLIIDIRENPGGSDMNADALLEHLTAKPYKQFEEARIKLSSQDEKSVAPLRQQQPQLFRNKKLGDIITLKLPAKKPSYNPLRFTGQTYILIGPRSFSTSTSFAATIKRFEIGKLIGEETGDPLIVYGHTINVQLPNSRLPAVIPGRAFVLPGGKADGRGVLPDYEAKQKLEDTAKAVDTVLQFTLDLIKKSDSKIPVTKKNNNTMQN</sequence>
<dbReference type="GO" id="GO:0006508">
    <property type="term" value="P:proteolysis"/>
    <property type="evidence" value="ECO:0007669"/>
    <property type="project" value="InterPro"/>
</dbReference>
<accession>X0TQ19</accession>
<reference evidence="2" key="1">
    <citation type="journal article" date="2014" name="Front. Microbiol.">
        <title>High frequency of phylogenetically diverse reductive dehalogenase-homologous genes in deep subseafloor sedimentary metagenomes.</title>
        <authorList>
            <person name="Kawai M."/>
            <person name="Futagami T."/>
            <person name="Toyoda A."/>
            <person name="Takaki Y."/>
            <person name="Nishi S."/>
            <person name="Hori S."/>
            <person name="Arai W."/>
            <person name="Tsubouchi T."/>
            <person name="Morono Y."/>
            <person name="Uchiyama I."/>
            <person name="Ito T."/>
            <person name="Fujiyama A."/>
            <person name="Inagaki F."/>
            <person name="Takami H."/>
        </authorList>
    </citation>
    <scope>NUCLEOTIDE SEQUENCE</scope>
    <source>
        <strain evidence="2">Expedition CK06-06</strain>
    </source>
</reference>
<name>X0TQ19_9ZZZZ</name>
<dbReference type="EMBL" id="BARS01003142">
    <property type="protein sequence ID" value="GAF78215.1"/>
    <property type="molecule type" value="Genomic_DNA"/>
</dbReference>
<dbReference type="InterPro" id="IPR029045">
    <property type="entry name" value="ClpP/crotonase-like_dom_sf"/>
</dbReference>
<dbReference type="SUPFAM" id="SSF52096">
    <property type="entry name" value="ClpP/crotonase"/>
    <property type="match status" value="1"/>
</dbReference>
<evidence type="ECO:0000313" key="2">
    <source>
        <dbReference type="EMBL" id="GAF78215.1"/>
    </source>
</evidence>
<comment type="caution">
    <text evidence="2">The sequence shown here is derived from an EMBL/GenBank/DDBJ whole genome shotgun (WGS) entry which is preliminary data.</text>
</comment>
<dbReference type="GO" id="GO:0030288">
    <property type="term" value="C:outer membrane-bounded periplasmic space"/>
    <property type="evidence" value="ECO:0007669"/>
    <property type="project" value="TreeGrafter"/>
</dbReference>
<gene>
    <name evidence="2" type="ORF">S01H1_06054</name>
</gene>
<dbReference type="Gene3D" id="3.90.226.10">
    <property type="entry name" value="2-enoyl-CoA Hydratase, Chain A, domain 1"/>
    <property type="match status" value="1"/>
</dbReference>
<proteinExistence type="predicted"/>
<dbReference type="AlphaFoldDB" id="X0TQ19"/>
<dbReference type="GO" id="GO:0007165">
    <property type="term" value="P:signal transduction"/>
    <property type="evidence" value="ECO:0007669"/>
    <property type="project" value="TreeGrafter"/>
</dbReference>
<dbReference type="GO" id="GO:0004175">
    <property type="term" value="F:endopeptidase activity"/>
    <property type="evidence" value="ECO:0007669"/>
    <property type="project" value="TreeGrafter"/>
</dbReference>
<dbReference type="InterPro" id="IPR005151">
    <property type="entry name" value="Tail-specific_protease"/>
</dbReference>
<protein>
    <recommendedName>
        <fullName evidence="1">Tail specific protease domain-containing protein</fullName>
    </recommendedName>
</protein>
<dbReference type="PANTHER" id="PTHR32060:SF30">
    <property type="entry name" value="CARBOXY-TERMINAL PROCESSING PROTEASE CTPA"/>
    <property type="match status" value="1"/>
</dbReference>
<dbReference type="GO" id="GO:0008236">
    <property type="term" value="F:serine-type peptidase activity"/>
    <property type="evidence" value="ECO:0007669"/>
    <property type="project" value="InterPro"/>
</dbReference>
<organism evidence="2">
    <name type="scientific">marine sediment metagenome</name>
    <dbReference type="NCBI Taxonomy" id="412755"/>
    <lineage>
        <taxon>unclassified sequences</taxon>
        <taxon>metagenomes</taxon>
        <taxon>ecological metagenomes</taxon>
    </lineage>
</organism>
<evidence type="ECO:0000259" key="1">
    <source>
        <dbReference type="Pfam" id="PF03572"/>
    </source>
</evidence>
<feature type="non-terminal residue" evidence="2">
    <location>
        <position position="1"/>
    </location>
</feature>